<feature type="modified residue" description="3-oxoalanine (Cys)" evidence="6">
    <location>
        <position position="80"/>
    </location>
</feature>
<dbReference type="Gene3D" id="3.40.720.10">
    <property type="entry name" value="Alkaline Phosphatase, subunit A"/>
    <property type="match status" value="1"/>
</dbReference>
<dbReference type="FunFam" id="3.40.720.10:FF:000051">
    <property type="entry name" value="Arylsulfatase"/>
    <property type="match status" value="1"/>
</dbReference>
<dbReference type="Pfam" id="PF00884">
    <property type="entry name" value="Sulfatase"/>
    <property type="match status" value="1"/>
</dbReference>
<dbReference type="InterPro" id="IPR024607">
    <property type="entry name" value="Sulfatase_CS"/>
</dbReference>
<organism evidence="9 10">
    <name type="scientific">Penicilliopsis zonata CBS 506.65</name>
    <dbReference type="NCBI Taxonomy" id="1073090"/>
    <lineage>
        <taxon>Eukaryota</taxon>
        <taxon>Fungi</taxon>
        <taxon>Dikarya</taxon>
        <taxon>Ascomycota</taxon>
        <taxon>Pezizomycotina</taxon>
        <taxon>Eurotiomycetes</taxon>
        <taxon>Eurotiomycetidae</taxon>
        <taxon>Eurotiales</taxon>
        <taxon>Aspergillaceae</taxon>
        <taxon>Penicilliopsis</taxon>
    </lineage>
</organism>
<evidence type="ECO:0000256" key="1">
    <source>
        <dbReference type="ARBA" id="ARBA00008779"/>
    </source>
</evidence>
<dbReference type="PANTHER" id="PTHR43108:SF8">
    <property type="entry name" value="SD21168P"/>
    <property type="match status" value="1"/>
</dbReference>
<evidence type="ECO:0000313" key="10">
    <source>
        <dbReference type="Proteomes" id="UP000184188"/>
    </source>
</evidence>
<keyword evidence="3 5" id="KW-0378">Hydrolase</keyword>
<dbReference type="InterPro" id="IPR017850">
    <property type="entry name" value="Alkaline_phosphatase_core_sf"/>
</dbReference>
<dbReference type="GO" id="GO:0018958">
    <property type="term" value="P:phenol-containing compound metabolic process"/>
    <property type="evidence" value="ECO:0007669"/>
    <property type="project" value="InterPro"/>
</dbReference>
<accession>A0A1L9SSP9</accession>
<name>A0A1L9SSP9_9EURO</name>
<comment type="catalytic activity">
    <reaction evidence="5">
        <text>an aryl sulfate + H2O = a phenol + sulfate + H(+)</text>
        <dbReference type="Rhea" id="RHEA:17261"/>
        <dbReference type="ChEBI" id="CHEBI:15377"/>
        <dbReference type="ChEBI" id="CHEBI:15378"/>
        <dbReference type="ChEBI" id="CHEBI:16189"/>
        <dbReference type="ChEBI" id="CHEBI:33853"/>
        <dbReference type="ChEBI" id="CHEBI:140317"/>
        <dbReference type="EC" id="3.1.6.1"/>
    </reaction>
</comment>
<protein>
    <recommendedName>
        <fullName evidence="5">Arylsulfatase</fullName>
        <shortName evidence="5">AS</shortName>
        <ecNumber evidence="5">3.1.6.1</ecNumber>
    </recommendedName>
    <alternativeName>
        <fullName evidence="5">Aryl-sulfate sulphohydrolase</fullName>
    </alternativeName>
</protein>
<proteinExistence type="inferred from homology"/>
<gene>
    <name evidence="9" type="ORF">ASPZODRAFT_139525</name>
</gene>
<evidence type="ECO:0000256" key="3">
    <source>
        <dbReference type="ARBA" id="ARBA00022801"/>
    </source>
</evidence>
<dbReference type="GO" id="GO:0008449">
    <property type="term" value="F:N-acetylglucosamine-6-sulfatase activity"/>
    <property type="evidence" value="ECO:0007669"/>
    <property type="project" value="TreeGrafter"/>
</dbReference>
<dbReference type="GeneID" id="34611030"/>
<dbReference type="CDD" id="cd16147">
    <property type="entry name" value="G6S"/>
    <property type="match status" value="1"/>
</dbReference>
<evidence type="ECO:0000256" key="7">
    <source>
        <dbReference type="SAM" id="SignalP"/>
    </source>
</evidence>
<dbReference type="OrthoDB" id="96314at2759"/>
<dbReference type="EMBL" id="KV878337">
    <property type="protein sequence ID" value="OJJ50209.1"/>
    <property type="molecule type" value="Genomic_DNA"/>
</dbReference>
<keyword evidence="10" id="KW-1185">Reference proteome</keyword>
<dbReference type="EC" id="3.1.6.1" evidence="5"/>
<comment type="PTM">
    <text evidence="6">The conversion to 3-oxoalanine (also known as C-formylglycine, FGly), of a serine or cysteine residue in prokaryotes and of a cysteine residue in eukaryotes, is critical for catalytic activity.</text>
</comment>
<dbReference type="GO" id="GO:0005539">
    <property type="term" value="F:glycosaminoglycan binding"/>
    <property type="evidence" value="ECO:0007669"/>
    <property type="project" value="TreeGrafter"/>
</dbReference>
<dbReference type="InterPro" id="IPR012083">
    <property type="entry name" value="Arylsulfatase"/>
</dbReference>
<dbReference type="PANTHER" id="PTHR43108">
    <property type="entry name" value="N-ACETYLGLUCOSAMINE-6-SULFATASE FAMILY MEMBER"/>
    <property type="match status" value="1"/>
</dbReference>
<dbReference type="InterPro" id="IPR000917">
    <property type="entry name" value="Sulfatase_N"/>
</dbReference>
<dbReference type="AlphaFoldDB" id="A0A1L9SSP9"/>
<evidence type="ECO:0000256" key="5">
    <source>
        <dbReference type="PIRNR" id="PIRNR000972"/>
    </source>
</evidence>
<feature type="signal peptide" evidence="7">
    <location>
        <begin position="1"/>
        <end position="18"/>
    </location>
</feature>
<evidence type="ECO:0000256" key="2">
    <source>
        <dbReference type="ARBA" id="ARBA00022729"/>
    </source>
</evidence>
<keyword evidence="4" id="KW-0325">Glycoprotein</keyword>
<dbReference type="SUPFAM" id="SSF53649">
    <property type="entry name" value="Alkaline phosphatase-like"/>
    <property type="match status" value="1"/>
</dbReference>
<dbReference type="VEuPathDB" id="FungiDB:ASPZODRAFT_139525"/>
<dbReference type="RefSeq" id="XP_022584719.1">
    <property type="nucleotide sequence ID" value="XM_022724565.1"/>
</dbReference>
<feature type="domain" description="Sulfatase N-terminal" evidence="8">
    <location>
        <begin position="36"/>
        <end position="389"/>
    </location>
</feature>
<evidence type="ECO:0000259" key="8">
    <source>
        <dbReference type="Pfam" id="PF00884"/>
    </source>
</evidence>
<reference evidence="10" key="1">
    <citation type="journal article" date="2017" name="Genome Biol.">
        <title>Comparative genomics reveals high biological diversity and specific adaptations in the industrially and medically important fungal genus Aspergillus.</title>
        <authorList>
            <person name="de Vries R.P."/>
            <person name="Riley R."/>
            <person name="Wiebenga A."/>
            <person name="Aguilar-Osorio G."/>
            <person name="Amillis S."/>
            <person name="Uchima C.A."/>
            <person name="Anderluh G."/>
            <person name="Asadollahi M."/>
            <person name="Askin M."/>
            <person name="Barry K."/>
            <person name="Battaglia E."/>
            <person name="Bayram O."/>
            <person name="Benocci T."/>
            <person name="Braus-Stromeyer S.A."/>
            <person name="Caldana C."/>
            <person name="Canovas D."/>
            <person name="Cerqueira G.C."/>
            <person name="Chen F."/>
            <person name="Chen W."/>
            <person name="Choi C."/>
            <person name="Clum A."/>
            <person name="Dos Santos R.A."/>
            <person name="Damasio A.R."/>
            <person name="Diallinas G."/>
            <person name="Emri T."/>
            <person name="Fekete E."/>
            <person name="Flipphi M."/>
            <person name="Freyberg S."/>
            <person name="Gallo A."/>
            <person name="Gournas C."/>
            <person name="Habgood R."/>
            <person name="Hainaut M."/>
            <person name="Harispe M.L."/>
            <person name="Henrissat B."/>
            <person name="Hilden K.S."/>
            <person name="Hope R."/>
            <person name="Hossain A."/>
            <person name="Karabika E."/>
            <person name="Karaffa L."/>
            <person name="Karanyi Z."/>
            <person name="Krasevec N."/>
            <person name="Kuo A."/>
            <person name="Kusch H."/>
            <person name="LaButti K."/>
            <person name="Lagendijk E.L."/>
            <person name="Lapidus A."/>
            <person name="Levasseur A."/>
            <person name="Lindquist E."/>
            <person name="Lipzen A."/>
            <person name="Logrieco A.F."/>
            <person name="MacCabe A."/>
            <person name="Maekelae M.R."/>
            <person name="Malavazi I."/>
            <person name="Melin P."/>
            <person name="Meyer V."/>
            <person name="Mielnichuk N."/>
            <person name="Miskei M."/>
            <person name="Molnar A.P."/>
            <person name="Mule G."/>
            <person name="Ngan C.Y."/>
            <person name="Orejas M."/>
            <person name="Orosz E."/>
            <person name="Ouedraogo J.P."/>
            <person name="Overkamp K.M."/>
            <person name="Park H.-S."/>
            <person name="Perrone G."/>
            <person name="Piumi F."/>
            <person name="Punt P.J."/>
            <person name="Ram A.F."/>
            <person name="Ramon A."/>
            <person name="Rauscher S."/>
            <person name="Record E."/>
            <person name="Riano-Pachon D.M."/>
            <person name="Robert V."/>
            <person name="Roehrig J."/>
            <person name="Ruller R."/>
            <person name="Salamov A."/>
            <person name="Salih N.S."/>
            <person name="Samson R.A."/>
            <person name="Sandor E."/>
            <person name="Sanguinetti M."/>
            <person name="Schuetze T."/>
            <person name="Sepcic K."/>
            <person name="Shelest E."/>
            <person name="Sherlock G."/>
            <person name="Sophianopoulou V."/>
            <person name="Squina F.M."/>
            <person name="Sun H."/>
            <person name="Susca A."/>
            <person name="Todd R.B."/>
            <person name="Tsang A."/>
            <person name="Unkles S.E."/>
            <person name="van de Wiele N."/>
            <person name="van Rossen-Uffink D."/>
            <person name="Oliveira J.V."/>
            <person name="Vesth T.C."/>
            <person name="Visser J."/>
            <person name="Yu J.-H."/>
            <person name="Zhou M."/>
            <person name="Andersen M.R."/>
            <person name="Archer D.B."/>
            <person name="Baker S.E."/>
            <person name="Benoit I."/>
            <person name="Brakhage A.A."/>
            <person name="Braus G.H."/>
            <person name="Fischer R."/>
            <person name="Frisvad J.C."/>
            <person name="Goldman G.H."/>
            <person name="Houbraken J."/>
            <person name="Oakley B."/>
            <person name="Pocsi I."/>
            <person name="Scazzocchio C."/>
            <person name="Seiboth B."/>
            <person name="vanKuyk P.A."/>
            <person name="Wortman J."/>
            <person name="Dyer P.S."/>
            <person name="Grigoriev I.V."/>
        </authorList>
    </citation>
    <scope>NUCLEOTIDE SEQUENCE [LARGE SCALE GENOMIC DNA]</scope>
    <source>
        <strain evidence="10">CBS 506.65</strain>
    </source>
</reference>
<evidence type="ECO:0000256" key="6">
    <source>
        <dbReference type="PIRSR" id="PIRSR000972-50"/>
    </source>
</evidence>
<feature type="chain" id="PRO_5012250977" description="Arylsulfatase" evidence="7">
    <location>
        <begin position="19"/>
        <end position="597"/>
    </location>
</feature>
<dbReference type="GO" id="GO:0004065">
    <property type="term" value="F:arylsulfatase activity"/>
    <property type="evidence" value="ECO:0007669"/>
    <property type="project" value="UniProtKB-UniRule"/>
</dbReference>
<dbReference type="PIRSF" id="PIRSF000972">
    <property type="entry name" value="Arylsulf_plant"/>
    <property type="match status" value="1"/>
</dbReference>
<dbReference type="STRING" id="1073090.A0A1L9SSP9"/>
<comment type="similarity">
    <text evidence="1 5">Belongs to the sulfatase family.</text>
</comment>
<keyword evidence="2 7" id="KW-0732">Signal</keyword>
<dbReference type="Proteomes" id="UP000184188">
    <property type="component" value="Unassembled WGS sequence"/>
</dbReference>
<dbReference type="PROSITE" id="PS00523">
    <property type="entry name" value="SULFATASE_1"/>
    <property type="match status" value="1"/>
</dbReference>
<evidence type="ECO:0000313" key="9">
    <source>
        <dbReference type="EMBL" id="OJJ50209.1"/>
    </source>
</evidence>
<sequence length="597" mass="68009">MRKLEYLLLLTGVVFVAATNSPVQQQQQSLSTPSRPNVIFILTDDQDVHLDSLNYMPFVQKHLVDKGTSYRSHYCTTSVCCPSRVTLWTGKLAHNTNVTDVNPPYAVGGYPKFISQGFNDNYLPVWLQQAHYNTYYTGKLFNVHTVDNYDSPFPAGFTGTDFLLDPFTYDYLNSTFQRDKEKPQSYEGEYLTDVLTQKAYRLLDEAVHAANPFFLTIAPIAPHCNVFMNGTGLDKNPVFSFSAPIPAKRHEHLFEGVKVPRTESFNPDELSGANWIRTLKKQNESNVEYNDYFYRSRLRALQAVDELVDGLFARLHQHNLLDNTYVVYSSDNGYHIGQHRMQPGKSCGYEEDINVPLIIRGPGVAENASTDVVTTHTDLAPTFLQLLGIPLRVDFDGAAIPLTPREIEAALETRQEHVNVEYWGFAAGEGIYDFDLSAYNNTYKALRITGKGYNLYYAVWCNNEHELYDMNEERSIANPIKTDPHQMHNLLLDKEEATILMHHPIPKLVARLDALLLVLKSCKGASCVEPWRALHPRGGVDTLADALSARYDRFYELEQPRVRFNECERGFLLHSEGPQFESAGKMFRDGLPWYEWV</sequence>
<evidence type="ECO:0000256" key="4">
    <source>
        <dbReference type="ARBA" id="ARBA00023180"/>
    </source>
</evidence>